<dbReference type="Gene3D" id="1.10.287.130">
    <property type="match status" value="1"/>
</dbReference>
<dbReference type="SUPFAM" id="SSF52172">
    <property type="entry name" value="CheY-like"/>
    <property type="match status" value="1"/>
</dbReference>
<dbReference type="InterPro" id="IPR036097">
    <property type="entry name" value="HisK_dim/P_sf"/>
</dbReference>
<dbReference type="CDD" id="cd00082">
    <property type="entry name" value="HisKA"/>
    <property type="match status" value="1"/>
</dbReference>
<feature type="domain" description="Response regulatory" evidence="9">
    <location>
        <begin position="607"/>
        <end position="721"/>
    </location>
</feature>
<dbReference type="Gene3D" id="3.30.565.10">
    <property type="entry name" value="Histidine kinase-like ATPase, C-terminal domain"/>
    <property type="match status" value="1"/>
</dbReference>
<dbReference type="Gene3D" id="1.25.40.10">
    <property type="entry name" value="Tetratricopeptide repeat domain"/>
    <property type="match status" value="2"/>
</dbReference>
<dbReference type="CDD" id="cd16922">
    <property type="entry name" value="HATPase_EvgS-ArcB-TorS-like"/>
    <property type="match status" value="1"/>
</dbReference>
<dbReference type="Proteomes" id="UP000621670">
    <property type="component" value="Unassembled WGS sequence"/>
</dbReference>
<dbReference type="Pfam" id="PF00072">
    <property type="entry name" value="Response_reg"/>
    <property type="match status" value="1"/>
</dbReference>
<dbReference type="InterPro" id="IPR001789">
    <property type="entry name" value="Sig_transdc_resp-reg_receiver"/>
</dbReference>
<keyword evidence="4" id="KW-0902">Two-component regulatory system</keyword>
<sequence>MKYSFLFILMLTQLLFSQKKEQKDSILLYSQQSEAAVQKNNYKNALNLTQKAIQLASNANDVSSLALQHFNLGKLFFDLKKYKDARESLERSYRFFNAVPPTLAAAKMHFYLATTYQELSDYKNAAAHLDKANKLHQTLKYTDKSERVLLQKGLLLAAKKKNAEAAIVFGKIIAQNDAIELLPAKATALYQVGNFEIEQKHYNLAINYLEKALELTQKTDDLELKTAVLLALSIAHDKILDKNNAYTYLKLHLNLKERLAIITNERLGIDDYTQFKESEKLKEIKALNNETREQQKANKFSKLISILAIALISILSLLSLSLYKNNIIRNQSNLLLKEKNNELELAKNKAEKASQARAEFLSTVSHELRTPLNAINGITHLLLQENPKKSQIDYLSSLKFSGDYLTKFINEILEINKIESQKLEIEQIPFNLKQLLSNIKHSLKELAIVNNNEFSLEIDDTIPDYLVGDPTKLSQIVLNLINNALKFTKNGVVYVRAKLEKNENETAFIYFEITDTGIGIPADKLESVFDSFSQGSIEVNRKYGGTGLGLTIVKKLIKILGGEIQLSSIVNKGSTFSFTLGFQIGEKPATVILLDNAVDNKFLANKKILLVEDNKINQMITKKMLHNKKIVCEVIDNGEEAIERMRKSSFDMVLMDVHLPGINGTIATQTIRNFNKTTPIIALTAISLHENRDMLLSFGMNDVITKPFIPDEFYKIIAQHI</sequence>
<dbReference type="PROSITE" id="PS50005">
    <property type="entry name" value="TPR"/>
    <property type="match status" value="1"/>
</dbReference>
<feature type="modified residue" description="4-aspartylphosphate" evidence="5">
    <location>
        <position position="656"/>
    </location>
</feature>
<dbReference type="PANTHER" id="PTHR45339:SF1">
    <property type="entry name" value="HYBRID SIGNAL TRANSDUCTION HISTIDINE KINASE J"/>
    <property type="match status" value="1"/>
</dbReference>
<proteinExistence type="predicted"/>
<gene>
    <name evidence="10" type="ORF">H8R26_08955</name>
</gene>
<comment type="caution">
    <text evidence="10">The sequence shown here is derived from an EMBL/GenBank/DDBJ whole genome shotgun (WGS) entry which is preliminary data.</text>
</comment>
<dbReference type="PANTHER" id="PTHR45339">
    <property type="entry name" value="HYBRID SIGNAL TRANSDUCTION HISTIDINE KINASE J"/>
    <property type="match status" value="1"/>
</dbReference>
<dbReference type="SMART" id="SM00028">
    <property type="entry name" value="TPR"/>
    <property type="match status" value="5"/>
</dbReference>
<evidence type="ECO:0000256" key="1">
    <source>
        <dbReference type="ARBA" id="ARBA00000085"/>
    </source>
</evidence>
<dbReference type="InterPro" id="IPR004358">
    <property type="entry name" value="Sig_transdc_His_kin-like_C"/>
</dbReference>
<evidence type="ECO:0000256" key="5">
    <source>
        <dbReference type="PROSITE-ProRule" id="PRU00169"/>
    </source>
</evidence>
<evidence type="ECO:0000256" key="3">
    <source>
        <dbReference type="ARBA" id="ARBA00022553"/>
    </source>
</evidence>
<evidence type="ECO:0000256" key="7">
    <source>
        <dbReference type="SAM" id="Coils"/>
    </source>
</evidence>
<dbReference type="InterPro" id="IPR019734">
    <property type="entry name" value="TPR_rpt"/>
</dbReference>
<dbReference type="InterPro" id="IPR036890">
    <property type="entry name" value="HATPase_C_sf"/>
</dbReference>
<protein>
    <recommendedName>
        <fullName evidence="2">histidine kinase</fullName>
        <ecNumber evidence="2">2.7.13.3</ecNumber>
    </recommendedName>
</protein>
<dbReference type="EMBL" id="JACRUM010000004">
    <property type="protein sequence ID" value="MBC5863550.1"/>
    <property type="molecule type" value="Genomic_DNA"/>
</dbReference>
<dbReference type="Pfam" id="PF02518">
    <property type="entry name" value="HATPase_c"/>
    <property type="match status" value="1"/>
</dbReference>
<dbReference type="SUPFAM" id="SSF48452">
    <property type="entry name" value="TPR-like"/>
    <property type="match status" value="2"/>
</dbReference>
<keyword evidence="6" id="KW-0802">TPR repeat</keyword>
<feature type="domain" description="Histidine kinase" evidence="8">
    <location>
        <begin position="363"/>
        <end position="584"/>
    </location>
</feature>
<dbReference type="SMART" id="SM00448">
    <property type="entry name" value="REC"/>
    <property type="match status" value="1"/>
</dbReference>
<name>A0ABR7JGC8_9FLAO</name>
<dbReference type="RefSeq" id="WP_166136570.1">
    <property type="nucleotide sequence ID" value="NZ_JAAOBY010000005.1"/>
</dbReference>
<dbReference type="InterPro" id="IPR011006">
    <property type="entry name" value="CheY-like_superfamily"/>
</dbReference>
<dbReference type="Pfam" id="PF13181">
    <property type="entry name" value="TPR_8"/>
    <property type="match status" value="1"/>
</dbReference>
<dbReference type="InterPro" id="IPR003594">
    <property type="entry name" value="HATPase_dom"/>
</dbReference>
<dbReference type="SUPFAM" id="SSF47384">
    <property type="entry name" value="Homodimeric domain of signal transducing histidine kinase"/>
    <property type="match status" value="1"/>
</dbReference>
<feature type="coiled-coil region" evidence="7">
    <location>
        <begin position="329"/>
        <end position="356"/>
    </location>
</feature>
<dbReference type="PROSITE" id="PS50109">
    <property type="entry name" value="HIS_KIN"/>
    <property type="match status" value="1"/>
</dbReference>
<feature type="repeat" description="TPR" evidence="6">
    <location>
        <begin position="186"/>
        <end position="219"/>
    </location>
</feature>
<keyword evidence="7" id="KW-0175">Coiled coil</keyword>
<evidence type="ECO:0000259" key="9">
    <source>
        <dbReference type="PROSITE" id="PS50110"/>
    </source>
</evidence>
<dbReference type="EC" id="2.7.13.3" evidence="2"/>
<dbReference type="Pfam" id="PF00512">
    <property type="entry name" value="HisKA"/>
    <property type="match status" value="1"/>
</dbReference>
<dbReference type="PRINTS" id="PR00344">
    <property type="entry name" value="BCTRLSENSOR"/>
</dbReference>
<evidence type="ECO:0000256" key="6">
    <source>
        <dbReference type="PROSITE-ProRule" id="PRU00339"/>
    </source>
</evidence>
<dbReference type="SMART" id="SM00387">
    <property type="entry name" value="HATPase_c"/>
    <property type="match status" value="1"/>
</dbReference>
<evidence type="ECO:0000313" key="10">
    <source>
        <dbReference type="EMBL" id="MBC5863550.1"/>
    </source>
</evidence>
<evidence type="ECO:0000259" key="8">
    <source>
        <dbReference type="PROSITE" id="PS50109"/>
    </source>
</evidence>
<keyword evidence="11" id="KW-1185">Reference proteome</keyword>
<dbReference type="SUPFAM" id="SSF55874">
    <property type="entry name" value="ATPase domain of HSP90 chaperone/DNA topoisomerase II/histidine kinase"/>
    <property type="match status" value="1"/>
</dbReference>
<organism evidence="10 11">
    <name type="scientific">Flavobacterium turcicum</name>
    <dbReference type="NCBI Taxonomy" id="2764718"/>
    <lineage>
        <taxon>Bacteria</taxon>
        <taxon>Pseudomonadati</taxon>
        <taxon>Bacteroidota</taxon>
        <taxon>Flavobacteriia</taxon>
        <taxon>Flavobacteriales</taxon>
        <taxon>Flavobacteriaceae</taxon>
        <taxon>Flavobacterium</taxon>
    </lineage>
</organism>
<dbReference type="SMART" id="SM00388">
    <property type="entry name" value="HisKA"/>
    <property type="match status" value="1"/>
</dbReference>
<evidence type="ECO:0000256" key="4">
    <source>
        <dbReference type="ARBA" id="ARBA00023012"/>
    </source>
</evidence>
<dbReference type="InterPro" id="IPR005467">
    <property type="entry name" value="His_kinase_dom"/>
</dbReference>
<comment type="catalytic activity">
    <reaction evidence="1">
        <text>ATP + protein L-histidine = ADP + protein N-phospho-L-histidine.</text>
        <dbReference type="EC" id="2.7.13.3"/>
    </reaction>
</comment>
<evidence type="ECO:0000313" key="11">
    <source>
        <dbReference type="Proteomes" id="UP000621670"/>
    </source>
</evidence>
<dbReference type="InterPro" id="IPR003661">
    <property type="entry name" value="HisK_dim/P_dom"/>
</dbReference>
<dbReference type="InterPro" id="IPR011990">
    <property type="entry name" value="TPR-like_helical_dom_sf"/>
</dbReference>
<dbReference type="CDD" id="cd17546">
    <property type="entry name" value="REC_hyHK_CKI1_RcsC-like"/>
    <property type="match status" value="1"/>
</dbReference>
<reference evidence="10 11" key="1">
    <citation type="submission" date="2020-08" db="EMBL/GenBank/DDBJ databases">
        <title>Description of novel Flavobacterium F-400 isolate.</title>
        <authorList>
            <person name="Saticioglu I."/>
            <person name="Duman M."/>
            <person name="Altun S."/>
        </authorList>
    </citation>
    <scope>NUCLEOTIDE SEQUENCE [LARGE SCALE GENOMIC DNA]</scope>
    <source>
        <strain evidence="10 11">F-400</strain>
    </source>
</reference>
<dbReference type="PROSITE" id="PS50110">
    <property type="entry name" value="RESPONSE_REGULATORY"/>
    <property type="match status" value="1"/>
</dbReference>
<accession>A0ABR7JGC8</accession>
<keyword evidence="3 5" id="KW-0597">Phosphoprotein</keyword>
<dbReference type="Gene3D" id="3.40.50.2300">
    <property type="match status" value="1"/>
</dbReference>
<evidence type="ECO:0000256" key="2">
    <source>
        <dbReference type="ARBA" id="ARBA00012438"/>
    </source>
</evidence>